<proteinExistence type="predicted"/>
<reference evidence="2" key="1">
    <citation type="submission" date="2020-09" db="EMBL/GenBank/DDBJ databases">
        <title>Genome-Enabled Discovery of Anthraquinone Biosynthesis in Senna tora.</title>
        <authorList>
            <person name="Kang S.-H."/>
            <person name="Pandey R.P."/>
            <person name="Lee C.-M."/>
            <person name="Sim J.-S."/>
            <person name="Jeong J.-T."/>
            <person name="Choi B.-S."/>
            <person name="Jung M."/>
            <person name="Ginzburg D."/>
            <person name="Zhao K."/>
            <person name="Won S.Y."/>
            <person name="Oh T.-J."/>
            <person name="Yu Y."/>
            <person name="Kim N.-H."/>
            <person name="Lee O.R."/>
            <person name="Lee T.-H."/>
            <person name="Bashyal P."/>
            <person name="Kim T.-S."/>
            <person name="Lee W.-H."/>
            <person name="Kawkins C."/>
            <person name="Kim C.-K."/>
            <person name="Kim J.S."/>
            <person name="Ahn B.O."/>
            <person name="Rhee S.Y."/>
            <person name="Sohng J.K."/>
        </authorList>
    </citation>
    <scope>NUCLEOTIDE SEQUENCE</scope>
    <source>
        <tissue evidence="2">Leaf</tissue>
    </source>
</reference>
<evidence type="ECO:0000256" key="1">
    <source>
        <dbReference type="SAM" id="Phobius"/>
    </source>
</evidence>
<dbReference type="Proteomes" id="UP000634136">
    <property type="component" value="Unassembled WGS sequence"/>
</dbReference>
<feature type="transmembrane region" description="Helical" evidence="1">
    <location>
        <begin position="7"/>
        <end position="23"/>
    </location>
</feature>
<evidence type="ECO:0008006" key="4">
    <source>
        <dbReference type="Google" id="ProtNLM"/>
    </source>
</evidence>
<dbReference type="AlphaFoldDB" id="A0A834T336"/>
<feature type="transmembrane region" description="Helical" evidence="1">
    <location>
        <begin position="29"/>
        <end position="47"/>
    </location>
</feature>
<accession>A0A834T336</accession>
<sequence length="93" mass="10828">MGKKMKNCIWIFLMCYFSTIGGFRAKGVVLLYFCGYSIGAGFLRGIAEGESRMLCLHRRRCLKGWEMIEERGWKECDEEWEVLVWSSTGGWEV</sequence>
<gene>
    <name evidence="2" type="ORF">G2W53_028644</name>
</gene>
<evidence type="ECO:0000313" key="3">
    <source>
        <dbReference type="Proteomes" id="UP000634136"/>
    </source>
</evidence>
<dbReference type="EMBL" id="JAAIUW010000009">
    <property type="protein sequence ID" value="KAF7814675.1"/>
    <property type="molecule type" value="Genomic_DNA"/>
</dbReference>
<protein>
    <recommendedName>
        <fullName evidence="4">Transmembrane protein</fullName>
    </recommendedName>
</protein>
<name>A0A834T336_9FABA</name>
<evidence type="ECO:0000313" key="2">
    <source>
        <dbReference type="EMBL" id="KAF7814675.1"/>
    </source>
</evidence>
<organism evidence="2 3">
    <name type="scientific">Senna tora</name>
    <dbReference type="NCBI Taxonomy" id="362788"/>
    <lineage>
        <taxon>Eukaryota</taxon>
        <taxon>Viridiplantae</taxon>
        <taxon>Streptophyta</taxon>
        <taxon>Embryophyta</taxon>
        <taxon>Tracheophyta</taxon>
        <taxon>Spermatophyta</taxon>
        <taxon>Magnoliopsida</taxon>
        <taxon>eudicotyledons</taxon>
        <taxon>Gunneridae</taxon>
        <taxon>Pentapetalae</taxon>
        <taxon>rosids</taxon>
        <taxon>fabids</taxon>
        <taxon>Fabales</taxon>
        <taxon>Fabaceae</taxon>
        <taxon>Caesalpinioideae</taxon>
        <taxon>Cassia clade</taxon>
        <taxon>Senna</taxon>
    </lineage>
</organism>
<keyword evidence="1" id="KW-0472">Membrane</keyword>
<comment type="caution">
    <text evidence="2">The sequence shown here is derived from an EMBL/GenBank/DDBJ whole genome shotgun (WGS) entry which is preliminary data.</text>
</comment>
<keyword evidence="1" id="KW-0812">Transmembrane</keyword>
<keyword evidence="1" id="KW-1133">Transmembrane helix</keyword>
<keyword evidence="3" id="KW-1185">Reference proteome</keyword>